<dbReference type="EMBL" id="JARAKH010000049">
    <property type="protein sequence ID" value="KAK8375825.1"/>
    <property type="molecule type" value="Genomic_DNA"/>
</dbReference>
<comment type="catalytic activity">
    <reaction evidence="4">
        <text>alpha-D-mannose 1-phosphate = D-mannose 6-phosphate</text>
        <dbReference type="Rhea" id="RHEA:11140"/>
        <dbReference type="ChEBI" id="CHEBI:58409"/>
        <dbReference type="ChEBI" id="CHEBI:58735"/>
        <dbReference type="EC" id="5.4.2.8"/>
    </reaction>
</comment>
<keyword evidence="3" id="KW-0460">Magnesium</keyword>
<organism evidence="5 6">
    <name type="scientific">Scylla paramamosain</name>
    <name type="common">Mud crab</name>
    <dbReference type="NCBI Taxonomy" id="85552"/>
    <lineage>
        <taxon>Eukaryota</taxon>
        <taxon>Metazoa</taxon>
        <taxon>Ecdysozoa</taxon>
        <taxon>Arthropoda</taxon>
        <taxon>Crustacea</taxon>
        <taxon>Multicrustacea</taxon>
        <taxon>Malacostraca</taxon>
        <taxon>Eumalacostraca</taxon>
        <taxon>Eucarida</taxon>
        <taxon>Decapoda</taxon>
        <taxon>Pleocyemata</taxon>
        <taxon>Brachyura</taxon>
        <taxon>Eubrachyura</taxon>
        <taxon>Portunoidea</taxon>
        <taxon>Portunidae</taxon>
        <taxon>Portuninae</taxon>
        <taxon>Scylla</taxon>
    </lineage>
</organism>
<dbReference type="Proteomes" id="UP001487740">
    <property type="component" value="Unassembled WGS sequence"/>
</dbReference>
<protein>
    <recommendedName>
        <fullName evidence="4">Phosphomannomutase</fullName>
        <ecNumber evidence="4">5.4.2.8</ecNumber>
    </recommendedName>
</protein>
<keyword evidence="1 4" id="KW-0963">Cytoplasm</keyword>
<comment type="caution">
    <text evidence="5">The sequence shown here is derived from an EMBL/GenBank/DDBJ whole genome shotgun (WGS) entry which is preliminary data.</text>
</comment>
<evidence type="ECO:0000256" key="3">
    <source>
        <dbReference type="ARBA" id="ARBA00022842"/>
    </source>
</evidence>
<comment type="function">
    <text evidence="4">Involved in the synthesis of the GDP-mannose and dolichol-phosphate-mannose required for a number of critical mannosyl transfer reactions.</text>
</comment>
<evidence type="ECO:0000313" key="6">
    <source>
        <dbReference type="Proteomes" id="UP001487740"/>
    </source>
</evidence>
<name>A0AAW0SM41_SCYPA</name>
<dbReference type="PANTHER" id="PTHR10466">
    <property type="entry name" value="PHOSPHOMANNOMUTASE"/>
    <property type="match status" value="1"/>
</dbReference>
<dbReference type="InterPro" id="IPR043169">
    <property type="entry name" value="PMM_cap"/>
</dbReference>
<evidence type="ECO:0000256" key="1">
    <source>
        <dbReference type="ARBA" id="ARBA00022490"/>
    </source>
</evidence>
<dbReference type="GO" id="GO:0004615">
    <property type="term" value="F:phosphomannomutase activity"/>
    <property type="evidence" value="ECO:0007669"/>
    <property type="project" value="UniProtKB-EC"/>
</dbReference>
<evidence type="ECO:0000313" key="5">
    <source>
        <dbReference type="EMBL" id="KAK8375825.1"/>
    </source>
</evidence>
<evidence type="ECO:0000256" key="4">
    <source>
        <dbReference type="RuleBase" id="RU361118"/>
    </source>
</evidence>
<dbReference type="InterPro" id="IPR036412">
    <property type="entry name" value="HAD-like_sf"/>
</dbReference>
<dbReference type="GO" id="GO:0005829">
    <property type="term" value="C:cytosol"/>
    <property type="evidence" value="ECO:0007669"/>
    <property type="project" value="TreeGrafter"/>
</dbReference>
<dbReference type="Pfam" id="PF03332">
    <property type="entry name" value="PMM"/>
    <property type="match status" value="1"/>
</dbReference>
<dbReference type="Gene3D" id="3.30.1240.20">
    <property type="match status" value="1"/>
</dbReference>
<dbReference type="InterPro" id="IPR005002">
    <property type="entry name" value="PMM"/>
</dbReference>
<comment type="pathway">
    <text evidence="4">Nucleotide-sugar biosynthesis; GDP-alpha-D-mannose biosynthesis; alpha-D-mannose 1-phosphate from D-fructose 6-phosphate: step 2/2.</text>
</comment>
<comment type="subcellular location">
    <subcellularLocation>
        <location evidence="4">Cytoplasm</location>
    </subcellularLocation>
</comment>
<dbReference type="AlphaFoldDB" id="A0AAW0SM41"/>
<keyword evidence="2" id="KW-0479">Metal-binding</keyword>
<keyword evidence="6" id="KW-1185">Reference proteome</keyword>
<keyword evidence="4" id="KW-0413">Isomerase</keyword>
<sequence length="89" mass="10537">MWYFLTLQNHMGEEKLQTFISFALHYMPSLTLPVKHGTFIEFHNGLINEKCDQFGECDKIHHVREKFVKALEEEFPDSGLMFSLCNWPD</sequence>
<proteinExistence type="inferred from homology"/>
<comment type="subunit">
    <text evidence="4">Homodimer.</text>
</comment>
<comment type="similarity">
    <text evidence="4">Belongs to the eukaryotic PMM family.</text>
</comment>
<dbReference type="GO" id="GO:0006487">
    <property type="term" value="P:protein N-linked glycosylation"/>
    <property type="evidence" value="ECO:0007669"/>
    <property type="project" value="TreeGrafter"/>
</dbReference>
<accession>A0AAW0SM41</accession>
<gene>
    <name evidence="5" type="ORF">O3P69_008519</name>
</gene>
<dbReference type="GO" id="GO:0006013">
    <property type="term" value="P:mannose metabolic process"/>
    <property type="evidence" value="ECO:0007669"/>
    <property type="project" value="TreeGrafter"/>
</dbReference>
<dbReference type="GO" id="GO:0009298">
    <property type="term" value="P:GDP-mannose biosynthetic process"/>
    <property type="evidence" value="ECO:0007669"/>
    <property type="project" value="InterPro"/>
</dbReference>
<evidence type="ECO:0000256" key="2">
    <source>
        <dbReference type="ARBA" id="ARBA00022723"/>
    </source>
</evidence>
<dbReference type="PANTHER" id="PTHR10466:SF0">
    <property type="entry name" value="PHOSPHOMANNOMUTASE"/>
    <property type="match status" value="1"/>
</dbReference>
<reference evidence="5 6" key="1">
    <citation type="submission" date="2023-03" db="EMBL/GenBank/DDBJ databases">
        <title>High-quality genome of Scylla paramamosain provides insights in environmental adaptation.</title>
        <authorList>
            <person name="Zhang L."/>
        </authorList>
    </citation>
    <scope>NUCLEOTIDE SEQUENCE [LARGE SCALE GENOMIC DNA]</scope>
    <source>
        <strain evidence="5">LZ_2023a</strain>
        <tissue evidence="5">Muscle</tissue>
    </source>
</reference>
<dbReference type="GO" id="GO:0046872">
    <property type="term" value="F:metal ion binding"/>
    <property type="evidence" value="ECO:0007669"/>
    <property type="project" value="UniProtKB-KW"/>
</dbReference>
<dbReference type="EC" id="5.4.2.8" evidence="4"/>
<dbReference type="SUPFAM" id="SSF56784">
    <property type="entry name" value="HAD-like"/>
    <property type="match status" value="1"/>
</dbReference>